<reference evidence="2 3" key="1">
    <citation type="submission" date="2023-02" db="EMBL/GenBank/DDBJ databases">
        <title>LHISI_Scaffold_Assembly.</title>
        <authorList>
            <person name="Stuart O.P."/>
            <person name="Cleave R."/>
            <person name="Magrath M.J.L."/>
            <person name="Mikheyev A.S."/>
        </authorList>
    </citation>
    <scope>NUCLEOTIDE SEQUENCE [LARGE SCALE GENOMIC DNA]</scope>
    <source>
        <strain evidence="2">Daus_M_001</strain>
        <tissue evidence="2">Leg muscle</tissue>
    </source>
</reference>
<sequence>MRSNVKHDFPETYYRRSFLKTQTHFAVISNTNAAWKSSSEEDEKSLSVLCDIYESDISSSSFSANADIAFWYLKLSNGHGCNPKNAIDAFLQCEGHLYSTILKLLKILVALPVTKCTPEWSFSTLRILKTYLRNSTSEERQKRD</sequence>
<evidence type="ECO:0000313" key="3">
    <source>
        <dbReference type="Proteomes" id="UP001159363"/>
    </source>
</evidence>
<feature type="domain" description="HAT C-terminal dimerisation" evidence="1">
    <location>
        <begin position="90"/>
        <end position="142"/>
    </location>
</feature>
<comment type="caution">
    <text evidence="2">The sequence shown here is derived from an EMBL/GenBank/DDBJ whole genome shotgun (WGS) entry which is preliminary data.</text>
</comment>
<evidence type="ECO:0000259" key="1">
    <source>
        <dbReference type="Pfam" id="PF05699"/>
    </source>
</evidence>
<evidence type="ECO:0000313" key="2">
    <source>
        <dbReference type="EMBL" id="KAJ8875485.1"/>
    </source>
</evidence>
<dbReference type="Pfam" id="PF05699">
    <property type="entry name" value="Dimer_Tnp_hAT"/>
    <property type="match status" value="1"/>
</dbReference>
<name>A0ABQ9GTX2_9NEOP</name>
<organism evidence="2 3">
    <name type="scientific">Dryococelus australis</name>
    <dbReference type="NCBI Taxonomy" id="614101"/>
    <lineage>
        <taxon>Eukaryota</taxon>
        <taxon>Metazoa</taxon>
        <taxon>Ecdysozoa</taxon>
        <taxon>Arthropoda</taxon>
        <taxon>Hexapoda</taxon>
        <taxon>Insecta</taxon>
        <taxon>Pterygota</taxon>
        <taxon>Neoptera</taxon>
        <taxon>Polyneoptera</taxon>
        <taxon>Phasmatodea</taxon>
        <taxon>Verophasmatodea</taxon>
        <taxon>Anareolatae</taxon>
        <taxon>Phasmatidae</taxon>
        <taxon>Eurycanthinae</taxon>
        <taxon>Dryococelus</taxon>
    </lineage>
</organism>
<gene>
    <name evidence="2" type="ORF">PR048_023380</name>
</gene>
<proteinExistence type="predicted"/>
<accession>A0ABQ9GTX2</accession>
<dbReference type="EMBL" id="JARBHB010000009">
    <property type="protein sequence ID" value="KAJ8875485.1"/>
    <property type="molecule type" value="Genomic_DNA"/>
</dbReference>
<dbReference type="InterPro" id="IPR008906">
    <property type="entry name" value="HATC_C_dom"/>
</dbReference>
<keyword evidence="3" id="KW-1185">Reference proteome</keyword>
<dbReference type="Proteomes" id="UP001159363">
    <property type="component" value="Chromosome 8"/>
</dbReference>
<protein>
    <recommendedName>
        <fullName evidence="1">HAT C-terminal dimerisation domain-containing protein</fullName>
    </recommendedName>
</protein>